<gene>
    <name evidence="4" type="ORF">X560_1100</name>
</gene>
<protein>
    <submittedName>
        <fullName evidence="4">Membrane protein</fullName>
    </submittedName>
</protein>
<dbReference type="EMBL" id="AZHO01000011">
    <property type="protein sequence ID" value="KMT60174.1"/>
    <property type="molecule type" value="Genomic_DNA"/>
</dbReference>
<sequence>MVYQIKYDDIMSVGAFTNSTSKAYSDQLEAISKSISPIISMNQLKGQAADSVKTYLAEVHGNILGSIGQIIQEYQVRFLLYKDGYFQEIDNDLHAQLDEKVFDELVSFFKSSKNAFELEQVNLDSTIGTINDILATKISGQNVLQSYDDASKKVNDLRTKTGEYETKHKNADLVNFKNMLQALKLLIADYQGRNSNVVTQYEAGGIATANGAQDLSAALQASAAGMQASQSQIEAAGSREEERWKAFEKELADARKEKGMWNAVFAVGAIVIGGAAIVLTAGAATPLVVTAAVAGTASMAYGASNLVEAGQDIYYGANGDGFSMAINPLRDTIFMGNQQAYDIFGLAATTVAGLCIPVGAGLKAAETAAKTAGTTVTRQLVTQAVAKELGKEAITGAVAGGTGYATNWAANEFLPQFVGEDAARNIGIVSSIGTSMLAGWGTYKGMSQMNAFKVNVNLNPNDVRFSQTSVNGSRDIIDSMKASGWKGDPIDVVKMPDGQLTTIDNTRVAAAREAGIEVKAIVRNYDEPLPSSMIDRFTTKKGTPSSWGEALELRVQKQKASFRNTSPFGSFNLEKMK</sequence>
<organism evidence="4 5">
    <name type="scientific">Listeria fleischmannii 1991</name>
    <dbReference type="NCBI Taxonomy" id="1430899"/>
    <lineage>
        <taxon>Bacteria</taxon>
        <taxon>Bacillati</taxon>
        <taxon>Bacillota</taxon>
        <taxon>Bacilli</taxon>
        <taxon>Bacillales</taxon>
        <taxon>Listeriaceae</taxon>
        <taxon>Listeria</taxon>
    </lineage>
</organism>
<comment type="caution">
    <text evidence="4">The sequence shown here is derived from an EMBL/GenBank/DDBJ whole genome shotgun (WGS) entry which is preliminary data.</text>
</comment>
<feature type="transmembrane region" description="Helical" evidence="2">
    <location>
        <begin position="263"/>
        <end position="289"/>
    </location>
</feature>
<evidence type="ECO:0000313" key="5">
    <source>
        <dbReference type="Proteomes" id="UP000052258"/>
    </source>
</evidence>
<keyword evidence="2" id="KW-0472">Membrane</keyword>
<keyword evidence="2" id="KW-0812">Transmembrane</keyword>
<keyword evidence="2" id="KW-1133">Transmembrane helix</keyword>
<keyword evidence="5" id="KW-1185">Reference proteome</keyword>
<comment type="similarity">
    <text evidence="1">In the N-terminal section; belongs to the LXG family.</text>
</comment>
<accession>A0A0J8GGP8</accession>
<name>A0A0J8GGP8_9LIST</name>
<dbReference type="InterPro" id="IPR006829">
    <property type="entry name" value="LXG_dom"/>
</dbReference>
<proteinExistence type="inferred from homology"/>
<evidence type="ECO:0000256" key="1">
    <source>
        <dbReference type="ARBA" id="ARBA00034117"/>
    </source>
</evidence>
<dbReference type="Pfam" id="PF04740">
    <property type="entry name" value="LXG"/>
    <property type="match status" value="1"/>
</dbReference>
<dbReference type="PATRIC" id="fig|1430899.3.peg.1135"/>
<dbReference type="OrthoDB" id="9816549at2"/>
<evidence type="ECO:0000256" key="2">
    <source>
        <dbReference type="SAM" id="Phobius"/>
    </source>
</evidence>
<reference evidence="4 5" key="1">
    <citation type="journal article" date="2015" name="Genome Biol. Evol.">
        <title>Comparative Genomics of Listeria Sensu Lato: Genus-Wide Differences in Evolutionary Dynamics and the Progressive Gain of Complex, Potentially Pathogenicity-Related Traits through Lateral Gene Transfer.</title>
        <authorList>
            <person name="Chiara M."/>
            <person name="Caruso M."/>
            <person name="D'Erchia A.M."/>
            <person name="Manzari C."/>
            <person name="Fraccalvieri R."/>
            <person name="Goffredo E."/>
            <person name="Latorre L."/>
            <person name="Miccolupo A."/>
            <person name="Padalino I."/>
            <person name="Santagada G."/>
            <person name="Chiocco D."/>
            <person name="Pesole G."/>
            <person name="Horner D.S."/>
            <person name="Parisi A."/>
        </authorList>
    </citation>
    <scope>NUCLEOTIDE SEQUENCE [LARGE SCALE GENOMIC DNA]</scope>
    <source>
        <strain evidence="4 5">1991</strain>
    </source>
</reference>
<dbReference type="Proteomes" id="UP000052258">
    <property type="component" value="Unassembled WGS sequence"/>
</dbReference>
<evidence type="ECO:0000259" key="3">
    <source>
        <dbReference type="PROSITE" id="PS51756"/>
    </source>
</evidence>
<feature type="domain" description="LXG" evidence="3">
    <location>
        <begin position="1"/>
        <end position="232"/>
    </location>
</feature>
<dbReference type="RefSeq" id="WP_007476928.1">
    <property type="nucleotide sequence ID" value="NZ_KQ130613.1"/>
</dbReference>
<dbReference type="AlphaFoldDB" id="A0A0J8GGP8"/>
<dbReference type="PROSITE" id="PS51756">
    <property type="entry name" value="LXG"/>
    <property type="match status" value="1"/>
</dbReference>
<evidence type="ECO:0000313" key="4">
    <source>
        <dbReference type="EMBL" id="KMT60174.1"/>
    </source>
</evidence>